<dbReference type="Pfam" id="PF13493">
    <property type="entry name" value="DUF4118"/>
    <property type="match status" value="1"/>
</dbReference>
<dbReference type="PANTHER" id="PTHR45569:SF1">
    <property type="entry name" value="SENSOR PROTEIN KDPD"/>
    <property type="match status" value="1"/>
</dbReference>
<dbReference type="Gene3D" id="1.20.120.620">
    <property type="entry name" value="Backbone structure of the membrane domain of e. Coli histidine kinase receptor kdpd"/>
    <property type="match status" value="1"/>
</dbReference>
<dbReference type="Pfam" id="PF02518">
    <property type="entry name" value="HATPase_c"/>
    <property type="match status" value="1"/>
</dbReference>
<dbReference type="SMART" id="SM00388">
    <property type="entry name" value="HisKA"/>
    <property type="match status" value="1"/>
</dbReference>
<feature type="transmembrane region" description="Helical" evidence="13">
    <location>
        <begin position="90"/>
        <end position="110"/>
    </location>
</feature>
<keyword evidence="12 13" id="KW-0472">Membrane</keyword>
<dbReference type="PROSITE" id="PS50109">
    <property type="entry name" value="HIS_KIN"/>
    <property type="match status" value="1"/>
</dbReference>
<dbReference type="PANTHER" id="PTHR45569">
    <property type="entry name" value="SENSOR PROTEIN KDPD"/>
    <property type="match status" value="1"/>
</dbReference>
<evidence type="ECO:0000256" key="6">
    <source>
        <dbReference type="ARBA" id="ARBA00022692"/>
    </source>
</evidence>
<name>A0ABR8LJL4_9ALTE</name>
<evidence type="ECO:0000256" key="2">
    <source>
        <dbReference type="ARBA" id="ARBA00004141"/>
    </source>
</evidence>
<dbReference type="EC" id="2.7.13.3" evidence="3"/>
<reference evidence="15 16" key="1">
    <citation type="submission" date="2020-04" db="EMBL/GenBank/DDBJ databases">
        <title>Salinimonas sp. HHU 13199.</title>
        <authorList>
            <person name="Cui X."/>
            <person name="Zhang D."/>
        </authorList>
    </citation>
    <scope>NUCLEOTIDE SEQUENCE [LARGE SCALE GENOMIC DNA]</scope>
    <source>
        <strain evidence="15 16">HHU 13199</strain>
    </source>
</reference>
<dbReference type="SUPFAM" id="SSF47384">
    <property type="entry name" value="Homodimeric domain of signal transducing histidine kinase"/>
    <property type="match status" value="1"/>
</dbReference>
<dbReference type="InterPro" id="IPR014743">
    <property type="entry name" value="Cl-channel_core"/>
</dbReference>
<dbReference type="Proteomes" id="UP000624419">
    <property type="component" value="Unassembled WGS sequence"/>
</dbReference>
<feature type="transmembrane region" description="Helical" evidence="13">
    <location>
        <begin position="12"/>
        <end position="33"/>
    </location>
</feature>
<evidence type="ECO:0000313" key="16">
    <source>
        <dbReference type="Proteomes" id="UP000624419"/>
    </source>
</evidence>
<keyword evidence="6 13" id="KW-0812">Transmembrane</keyword>
<dbReference type="EMBL" id="JABBXD010000004">
    <property type="protein sequence ID" value="MBD3585952.1"/>
    <property type="molecule type" value="Genomic_DNA"/>
</dbReference>
<sequence>MLTTETSSFFNRILITFAIMAGATASCSLLSLVSAPLSGFLLVLQLALIIVALMYDRICGLFAALLGALSFNFLFTEPHYSLVMNQAEDIGNLAIFIITSLLASQLAQVYRNQQSALRRAQRQNSLLMSVSHDLRTPLSTIIGSLDTLKHFGRQLPASEHTELVEGALSESKRLHHYIENLLQASRSYHDGKQEQQEQQEQQDKVCINTLINTVTSQFRTGRLNVSNTLQNELTVLCFAPVLEQALYNIIDNALRYSPDNKTVEIVVAGENGHVKIIVRDGGKNASKTEVQQWFMPFVTSRNKDSGEGGLGLGLTVAKAIIEAHQGAITMASANPGCVVTITLPASLKDTV</sequence>
<evidence type="ECO:0000259" key="14">
    <source>
        <dbReference type="PROSITE" id="PS50109"/>
    </source>
</evidence>
<evidence type="ECO:0000256" key="9">
    <source>
        <dbReference type="ARBA" id="ARBA00022840"/>
    </source>
</evidence>
<organism evidence="15 16">
    <name type="scientific">Salinimonas profundi</name>
    <dbReference type="NCBI Taxonomy" id="2729140"/>
    <lineage>
        <taxon>Bacteria</taxon>
        <taxon>Pseudomonadati</taxon>
        <taxon>Pseudomonadota</taxon>
        <taxon>Gammaproteobacteria</taxon>
        <taxon>Alteromonadales</taxon>
        <taxon>Alteromonadaceae</taxon>
        <taxon>Alteromonas/Salinimonas group</taxon>
        <taxon>Salinimonas</taxon>
    </lineage>
</organism>
<keyword evidence="4" id="KW-0597">Phosphoprotein</keyword>
<keyword evidence="11" id="KW-0902">Two-component regulatory system</keyword>
<dbReference type="Gene3D" id="3.30.565.10">
    <property type="entry name" value="Histidine kinase-like ATPase, C-terminal domain"/>
    <property type="match status" value="1"/>
</dbReference>
<keyword evidence="7" id="KW-0547">Nucleotide-binding</keyword>
<proteinExistence type="predicted"/>
<dbReference type="InterPro" id="IPR003661">
    <property type="entry name" value="HisK_dim/P_dom"/>
</dbReference>
<gene>
    <name evidence="15" type="ORF">HHX48_09410</name>
</gene>
<comment type="subcellular location">
    <subcellularLocation>
        <location evidence="2">Membrane</location>
        <topology evidence="2">Multi-pass membrane protein</topology>
    </subcellularLocation>
</comment>
<evidence type="ECO:0000256" key="8">
    <source>
        <dbReference type="ARBA" id="ARBA00022777"/>
    </source>
</evidence>
<dbReference type="InterPro" id="IPR036097">
    <property type="entry name" value="HisK_dim/P_sf"/>
</dbReference>
<accession>A0ABR8LJL4</accession>
<evidence type="ECO:0000256" key="1">
    <source>
        <dbReference type="ARBA" id="ARBA00000085"/>
    </source>
</evidence>
<dbReference type="InterPro" id="IPR003594">
    <property type="entry name" value="HATPase_dom"/>
</dbReference>
<evidence type="ECO:0000256" key="3">
    <source>
        <dbReference type="ARBA" id="ARBA00012438"/>
    </source>
</evidence>
<evidence type="ECO:0000256" key="5">
    <source>
        <dbReference type="ARBA" id="ARBA00022679"/>
    </source>
</evidence>
<evidence type="ECO:0000256" key="11">
    <source>
        <dbReference type="ARBA" id="ARBA00023012"/>
    </source>
</evidence>
<keyword evidence="9" id="KW-0067">ATP-binding</keyword>
<dbReference type="InterPro" id="IPR038318">
    <property type="entry name" value="KdpD_sf"/>
</dbReference>
<keyword evidence="16" id="KW-1185">Reference proteome</keyword>
<evidence type="ECO:0000313" key="15">
    <source>
        <dbReference type="EMBL" id="MBD3585952.1"/>
    </source>
</evidence>
<evidence type="ECO:0000256" key="13">
    <source>
        <dbReference type="SAM" id="Phobius"/>
    </source>
</evidence>
<dbReference type="InterPro" id="IPR052023">
    <property type="entry name" value="Histidine_kinase_KdpD"/>
</dbReference>
<protein>
    <recommendedName>
        <fullName evidence="3">histidine kinase</fullName>
        <ecNumber evidence="3">2.7.13.3</ecNumber>
    </recommendedName>
</protein>
<dbReference type="CDD" id="cd00075">
    <property type="entry name" value="HATPase"/>
    <property type="match status" value="1"/>
</dbReference>
<dbReference type="CDD" id="cd00082">
    <property type="entry name" value="HisKA"/>
    <property type="match status" value="1"/>
</dbReference>
<evidence type="ECO:0000256" key="7">
    <source>
        <dbReference type="ARBA" id="ARBA00022741"/>
    </source>
</evidence>
<dbReference type="SUPFAM" id="SSF81340">
    <property type="entry name" value="Clc chloride channel"/>
    <property type="match status" value="1"/>
</dbReference>
<dbReference type="SMART" id="SM00387">
    <property type="entry name" value="HATPase_c"/>
    <property type="match status" value="1"/>
</dbReference>
<dbReference type="RefSeq" id="WP_191024476.1">
    <property type="nucleotide sequence ID" value="NZ_JABBXD010000004.1"/>
</dbReference>
<dbReference type="Gene3D" id="1.10.287.130">
    <property type="match status" value="1"/>
</dbReference>
<dbReference type="InterPro" id="IPR005467">
    <property type="entry name" value="His_kinase_dom"/>
</dbReference>
<dbReference type="SUPFAM" id="SSF55874">
    <property type="entry name" value="ATPase domain of HSP90 chaperone/DNA topoisomerase II/histidine kinase"/>
    <property type="match status" value="1"/>
</dbReference>
<evidence type="ECO:0000256" key="12">
    <source>
        <dbReference type="ARBA" id="ARBA00023136"/>
    </source>
</evidence>
<comment type="catalytic activity">
    <reaction evidence="1">
        <text>ATP + protein L-histidine = ADP + protein N-phospho-L-histidine.</text>
        <dbReference type="EC" id="2.7.13.3"/>
    </reaction>
</comment>
<dbReference type="InterPro" id="IPR025201">
    <property type="entry name" value="KdpD_TM"/>
</dbReference>
<evidence type="ECO:0000256" key="4">
    <source>
        <dbReference type="ARBA" id="ARBA00022553"/>
    </source>
</evidence>
<evidence type="ECO:0000256" key="10">
    <source>
        <dbReference type="ARBA" id="ARBA00022989"/>
    </source>
</evidence>
<keyword evidence="5" id="KW-0808">Transferase</keyword>
<dbReference type="InterPro" id="IPR004358">
    <property type="entry name" value="Sig_transdc_His_kin-like_C"/>
</dbReference>
<feature type="domain" description="Histidine kinase" evidence="14">
    <location>
        <begin position="129"/>
        <end position="347"/>
    </location>
</feature>
<keyword evidence="10 13" id="KW-1133">Transmembrane helix</keyword>
<dbReference type="PRINTS" id="PR00344">
    <property type="entry name" value="BCTRLSENSOR"/>
</dbReference>
<dbReference type="Pfam" id="PF00512">
    <property type="entry name" value="HisKA"/>
    <property type="match status" value="1"/>
</dbReference>
<feature type="transmembrane region" description="Helical" evidence="13">
    <location>
        <begin position="40"/>
        <end position="70"/>
    </location>
</feature>
<keyword evidence="8" id="KW-0418">Kinase</keyword>
<dbReference type="InterPro" id="IPR036890">
    <property type="entry name" value="HATPase_C_sf"/>
</dbReference>
<comment type="caution">
    <text evidence="15">The sequence shown here is derived from an EMBL/GenBank/DDBJ whole genome shotgun (WGS) entry which is preliminary data.</text>
</comment>